<reference evidence="3 4" key="1">
    <citation type="submission" date="2017-09" db="EMBL/GenBank/DDBJ databases">
        <title>Bacterial strain isolated from the female urinary microbiota.</title>
        <authorList>
            <person name="Thomas-White K."/>
            <person name="Kumar N."/>
            <person name="Forster S."/>
            <person name="Putonti C."/>
            <person name="Lawley T."/>
            <person name="Wolfe A.J."/>
        </authorList>
    </citation>
    <scope>NUCLEOTIDE SEQUENCE [LARGE SCALE GENOMIC DNA]</scope>
    <source>
        <strain evidence="3 4">UMB0683</strain>
    </source>
</reference>
<protein>
    <submittedName>
        <fullName evidence="3">Uncharacterized protein</fullName>
    </submittedName>
</protein>
<evidence type="ECO:0000313" key="4">
    <source>
        <dbReference type="Proteomes" id="UP000239920"/>
    </source>
</evidence>
<feature type="compositionally biased region" description="Low complexity" evidence="1">
    <location>
        <begin position="93"/>
        <end position="117"/>
    </location>
</feature>
<dbReference type="AlphaFoldDB" id="A0A2J6NMB9"/>
<feature type="compositionally biased region" description="Polar residues" evidence="1">
    <location>
        <begin position="78"/>
        <end position="92"/>
    </location>
</feature>
<keyword evidence="2" id="KW-0812">Transmembrane</keyword>
<comment type="caution">
    <text evidence="3">The sequence shown here is derived from an EMBL/GenBank/DDBJ whole genome shotgun (WGS) entry which is preliminary data.</text>
</comment>
<evidence type="ECO:0000313" key="3">
    <source>
        <dbReference type="EMBL" id="PMB82463.1"/>
    </source>
</evidence>
<proteinExistence type="predicted"/>
<dbReference type="Proteomes" id="UP000239920">
    <property type="component" value="Unassembled WGS sequence"/>
</dbReference>
<organism evidence="3 4">
    <name type="scientific">Limosilactobacillus pontis</name>
    <dbReference type="NCBI Taxonomy" id="35787"/>
    <lineage>
        <taxon>Bacteria</taxon>
        <taxon>Bacillati</taxon>
        <taxon>Bacillota</taxon>
        <taxon>Bacilli</taxon>
        <taxon>Lactobacillales</taxon>
        <taxon>Lactobacillaceae</taxon>
        <taxon>Limosilactobacillus</taxon>
    </lineage>
</organism>
<dbReference type="RefSeq" id="WP_104688712.1">
    <property type="nucleotide sequence ID" value="NZ_JBKTHY010000002.1"/>
</dbReference>
<feature type="region of interest" description="Disordered" evidence="1">
    <location>
        <begin position="34"/>
        <end position="117"/>
    </location>
</feature>
<feature type="transmembrane region" description="Helical" evidence="2">
    <location>
        <begin position="185"/>
        <end position="207"/>
    </location>
</feature>
<name>A0A2J6NMB9_9LACO</name>
<sequence>MKSRFKIGILFTVGFTLLLGLLWTSLVAADRVATEPSTSQSIKNNAPADDSSAASSQDSNTSKAVTSGTDTKPGKATKNGQSTVDRSENNPNATSTSTKADSHSSSSSAVSANSNSQTTATITVPVVSSSDQQTADQVVTSESDNNIDTKHVKKVTLTTPSDCRLSKHQDLDRLASLPQTGKETLLLTGGVVSLVLMPAVIIIFNTLV</sequence>
<feature type="compositionally biased region" description="Low complexity" evidence="1">
    <location>
        <begin position="44"/>
        <end position="62"/>
    </location>
</feature>
<keyword evidence="2" id="KW-0472">Membrane</keyword>
<evidence type="ECO:0000256" key="2">
    <source>
        <dbReference type="SAM" id="Phobius"/>
    </source>
</evidence>
<gene>
    <name evidence="3" type="ORF">CK797_05280</name>
</gene>
<evidence type="ECO:0000256" key="1">
    <source>
        <dbReference type="SAM" id="MobiDB-lite"/>
    </source>
</evidence>
<accession>A0A2J6NMB9</accession>
<dbReference type="EMBL" id="PNFV01000005">
    <property type="protein sequence ID" value="PMB82463.1"/>
    <property type="molecule type" value="Genomic_DNA"/>
</dbReference>
<keyword evidence="2" id="KW-1133">Transmembrane helix</keyword>